<evidence type="ECO:0000313" key="7">
    <source>
        <dbReference type="EMBL" id="MFC7332645.1"/>
    </source>
</evidence>
<feature type="region of interest" description="Disordered" evidence="6">
    <location>
        <begin position="1"/>
        <end position="45"/>
    </location>
</feature>
<accession>A0ABW2KTK3</accession>
<dbReference type="RefSeq" id="WP_377357183.1">
    <property type="nucleotide sequence ID" value="NZ_JBHTCM010000006.1"/>
</dbReference>
<feature type="compositionally biased region" description="Low complexity" evidence="6">
    <location>
        <begin position="26"/>
        <end position="45"/>
    </location>
</feature>
<dbReference type="EMBL" id="JBHTCM010000006">
    <property type="protein sequence ID" value="MFC7332645.1"/>
    <property type="molecule type" value="Genomic_DNA"/>
</dbReference>
<evidence type="ECO:0000256" key="2">
    <source>
        <dbReference type="ARBA" id="ARBA00006161"/>
    </source>
</evidence>
<feature type="region of interest" description="Disordered" evidence="6">
    <location>
        <begin position="59"/>
        <end position="78"/>
    </location>
</feature>
<sequence>MSRKSKGRGGHHHYRQAVPAGPPPAVATSPAPHHPTMAAQASTPAGATASGALGFTGGSAAAGSSPASPKSVTARAQDVAQQRAAHAWAVIKKIETCPAEAKKDFGGHAKKLPMRIRAAGLGQALAFVRAKAKAKEGKRKEGLVLLLQAVGGWVLPRLKPDGDITGTPALASDDALIHAILGGDSIFLRRATLETLAYLEWLNRFAEAEGLGDGDDTERE</sequence>
<name>A0ABW2KTK3_9PROT</name>
<evidence type="ECO:0000313" key="8">
    <source>
        <dbReference type="Proteomes" id="UP001596456"/>
    </source>
</evidence>
<dbReference type="InterPro" id="IPR010160">
    <property type="entry name" value="CRISPR-assoc_prot_Cmr5"/>
</dbReference>
<dbReference type="NCBIfam" id="TIGR01881">
    <property type="entry name" value="cas_Cmr5"/>
    <property type="match status" value="1"/>
</dbReference>
<dbReference type="Proteomes" id="UP001596456">
    <property type="component" value="Unassembled WGS sequence"/>
</dbReference>
<keyword evidence="3" id="KW-0963">Cytoplasm</keyword>
<dbReference type="Pfam" id="PF09701">
    <property type="entry name" value="Cas_Cmr5"/>
    <property type="match status" value="1"/>
</dbReference>
<reference evidence="8" key="1">
    <citation type="journal article" date="2019" name="Int. J. Syst. Evol. Microbiol.">
        <title>The Global Catalogue of Microorganisms (GCM) 10K type strain sequencing project: providing services to taxonomists for standard genome sequencing and annotation.</title>
        <authorList>
            <consortium name="The Broad Institute Genomics Platform"/>
            <consortium name="The Broad Institute Genome Sequencing Center for Infectious Disease"/>
            <person name="Wu L."/>
            <person name="Ma J."/>
        </authorList>
    </citation>
    <scope>NUCLEOTIDE SEQUENCE [LARGE SCALE GENOMIC DNA]</scope>
    <source>
        <strain evidence="8">CGMCC 1.16275</strain>
    </source>
</reference>
<dbReference type="SUPFAM" id="SSF158568">
    <property type="entry name" value="AF1862-like"/>
    <property type="match status" value="1"/>
</dbReference>
<dbReference type="CDD" id="cd09749">
    <property type="entry name" value="Cmr5_III-B"/>
    <property type="match status" value="1"/>
</dbReference>
<comment type="subcellular location">
    <subcellularLocation>
        <location evidence="1">Cytoplasm</location>
    </subcellularLocation>
</comment>
<evidence type="ECO:0000256" key="3">
    <source>
        <dbReference type="ARBA" id="ARBA00022490"/>
    </source>
</evidence>
<feature type="compositionally biased region" description="Basic residues" evidence="6">
    <location>
        <begin position="1"/>
        <end position="15"/>
    </location>
</feature>
<keyword evidence="4" id="KW-0051">Antiviral defense</keyword>
<comment type="caution">
    <text evidence="7">The sequence shown here is derived from an EMBL/GenBank/DDBJ whole genome shotgun (WGS) entry which is preliminary data.</text>
</comment>
<dbReference type="Gene3D" id="1.10.520.30">
    <property type="entry name" value="AF1862-like domain"/>
    <property type="match status" value="1"/>
</dbReference>
<dbReference type="InterPro" id="IPR023101">
    <property type="entry name" value="AF1862-like_dom_sf"/>
</dbReference>
<comment type="similarity">
    <text evidence="2">Belongs to the CRISPR system Cmr5 family.</text>
</comment>
<evidence type="ECO:0000256" key="5">
    <source>
        <dbReference type="ARBA" id="ARBA00030001"/>
    </source>
</evidence>
<evidence type="ECO:0000256" key="1">
    <source>
        <dbReference type="ARBA" id="ARBA00004496"/>
    </source>
</evidence>
<evidence type="ECO:0000256" key="6">
    <source>
        <dbReference type="SAM" id="MobiDB-lite"/>
    </source>
</evidence>
<evidence type="ECO:0000256" key="4">
    <source>
        <dbReference type="ARBA" id="ARBA00023118"/>
    </source>
</evidence>
<organism evidence="7 8">
    <name type="scientific">Rhodocista pekingensis</name>
    <dbReference type="NCBI Taxonomy" id="201185"/>
    <lineage>
        <taxon>Bacteria</taxon>
        <taxon>Pseudomonadati</taxon>
        <taxon>Pseudomonadota</taxon>
        <taxon>Alphaproteobacteria</taxon>
        <taxon>Rhodospirillales</taxon>
        <taxon>Azospirillaceae</taxon>
        <taxon>Rhodocista</taxon>
    </lineage>
</organism>
<gene>
    <name evidence="7" type="primary">cmr5</name>
    <name evidence="7" type="ORF">ACFQPS_05685</name>
</gene>
<protein>
    <recommendedName>
        <fullName evidence="5">CRISPR type III-B/RAMP module-associated protein Cmr5</fullName>
    </recommendedName>
</protein>
<proteinExistence type="inferred from homology"/>
<keyword evidence="8" id="KW-1185">Reference proteome</keyword>